<reference evidence="6" key="1">
    <citation type="submission" date="2021-01" db="EMBL/GenBank/DDBJ databases">
        <title>Genome public.</title>
        <authorList>
            <person name="Liu C."/>
            <person name="Sun Q."/>
        </authorList>
    </citation>
    <scope>NUCLEOTIDE SEQUENCE [LARGE SCALE GENOMIC DNA]</scope>
    <source>
        <strain evidence="6">YIM B02556</strain>
    </source>
</reference>
<dbReference type="Proteomes" id="UP000652760">
    <property type="component" value="Unassembled WGS sequence"/>
</dbReference>
<comment type="caution">
    <text evidence="5">The sequence shown here is derived from an EMBL/GenBank/DDBJ whole genome shotgun (WGS) entry which is preliminary data.</text>
</comment>
<dbReference type="CDD" id="cd03219">
    <property type="entry name" value="ABC_Mj1267_LivG_branched"/>
    <property type="match status" value="1"/>
</dbReference>
<gene>
    <name evidence="5" type="ORF">JHL17_00780</name>
</gene>
<dbReference type="RefSeq" id="WP_200190148.1">
    <property type="nucleotide sequence ID" value="NZ_JAENHM010000003.1"/>
</dbReference>
<keyword evidence="3 5" id="KW-0067">ATP-binding</keyword>
<dbReference type="PANTHER" id="PTHR45772">
    <property type="entry name" value="CONSERVED COMPONENT OF ABC TRANSPORTER FOR NATURAL AMINO ACIDS-RELATED"/>
    <property type="match status" value="1"/>
</dbReference>
<dbReference type="GO" id="GO:0005524">
    <property type="term" value="F:ATP binding"/>
    <property type="evidence" value="ECO:0007669"/>
    <property type="project" value="UniProtKB-KW"/>
</dbReference>
<name>A0ABS1EXP4_9PROT</name>
<organism evidence="5 6">
    <name type="scientific">Azospirillum endophyticum</name>
    <dbReference type="NCBI Taxonomy" id="2800326"/>
    <lineage>
        <taxon>Bacteria</taxon>
        <taxon>Pseudomonadati</taxon>
        <taxon>Pseudomonadota</taxon>
        <taxon>Alphaproteobacteria</taxon>
        <taxon>Rhodospirillales</taxon>
        <taxon>Azospirillaceae</taxon>
        <taxon>Azospirillum</taxon>
    </lineage>
</organism>
<keyword evidence="1" id="KW-0813">Transport</keyword>
<dbReference type="Pfam" id="PF00005">
    <property type="entry name" value="ABC_tran"/>
    <property type="match status" value="1"/>
</dbReference>
<dbReference type="InterPro" id="IPR003593">
    <property type="entry name" value="AAA+_ATPase"/>
</dbReference>
<evidence type="ECO:0000313" key="5">
    <source>
        <dbReference type="EMBL" id="MBK1835934.1"/>
    </source>
</evidence>
<accession>A0ABS1EXP4</accession>
<keyword evidence="6" id="KW-1185">Reference proteome</keyword>
<dbReference type="InterPro" id="IPR032823">
    <property type="entry name" value="BCA_ABC_TP_C"/>
</dbReference>
<dbReference type="InterPro" id="IPR051120">
    <property type="entry name" value="ABC_AA/LPS_Transport"/>
</dbReference>
<evidence type="ECO:0000256" key="3">
    <source>
        <dbReference type="ARBA" id="ARBA00022840"/>
    </source>
</evidence>
<evidence type="ECO:0000313" key="6">
    <source>
        <dbReference type="Proteomes" id="UP000652760"/>
    </source>
</evidence>
<feature type="domain" description="ABC transporter" evidence="4">
    <location>
        <begin position="15"/>
        <end position="276"/>
    </location>
</feature>
<dbReference type="Pfam" id="PF12399">
    <property type="entry name" value="BCA_ABC_TP_C"/>
    <property type="match status" value="1"/>
</dbReference>
<dbReference type="PANTHER" id="PTHR45772:SF7">
    <property type="entry name" value="AMINO ACID ABC TRANSPORTER ATP-BINDING PROTEIN"/>
    <property type="match status" value="1"/>
</dbReference>
<evidence type="ECO:0000256" key="2">
    <source>
        <dbReference type="ARBA" id="ARBA00022741"/>
    </source>
</evidence>
<dbReference type="SUPFAM" id="SSF52540">
    <property type="entry name" value="P-loop containing nucleoside triphosphate hydrolases"/>
    <property type="match status" value="1"/>
</dbReference>
<evidence type="ECO:0000256" key="1">
    <source>
        <dbReference type="ARBA" id="ARBA00022448"/>
    </source>
</evidence>
<dbReference type="PROSITE" id="PS50893">
    <property type="entry name" value="ABC_TRANSPORTER_2"/>
    <property type="match status" value="1"/>
</dbReference>
<keyword evidence="2" id="KW-0547">Nucleotide-binding</keyword>
<dbReference type="EMBL" id="JAENHM010000003">
    <property type="protein sequence ID" value="MBK1835934.1"/>
    <property type="molecule type" value="Genomic_DNA"/>
</dbReference>
<dbReference type="Gene3D" id="3.40.50.300">
    <property type="entry name" value="P-loop containing nucleotide triphosphate hydrolases"/>
    <property type="match status" value="1"/>
</dbReference>
<sequence length="306" mass="32322">MADQLKNSLPKKPLLEIAGLTRRFGGLTAVNGLSLTVETGELVSIIGPNGAGKTTLFNLISGLDAPDAGAVTFEGGDVTGLSAERLAALGLARSFQHGRVFGNLSVLDNVLVGAHTRLRAVKPQIPLVGPLVELALALIRPPSVRAEEERLRAEATEIVRMFGERLTPRLDKPAHSLSYANRRRVEIARALALHPRLLLLDEPTAGMNPTETAEMLEIIRGLKAGGLTILLIEHKLDLVMQLSDRVVVMDHGARIAEGPPAAVAGDPAVIEAYLGHKAVGAANQDGPNQDGGRDAEGDAARILVAH</sequence>
<dbReference type="InterPro" id="IPR027417">
    <property type="entry name" value="P-loop_NTPase"/>
</dbReference>
<protein>
    <submittedName>
        <fullName evidence="5">ABC transporter ATP-binding protein</fullName>
    </submittedName>
</protein>
<evidence type="ECO:0000259" key="4">
    <source>
        <dbReference type="PROSITE" id="PS50893"/>
    </source>
</evidence>
<dbReference type="InterPro" id="IPR003439">
    <property type="entry name" value="ABC_transporter-like_ATP-bd"/>
</dbReference>
<proteinExistence type="predicted"/>
<dbReference type="SMART" id="SM00382">
    <property type="entry name" value="AAA"/>
    <property type="match status" value="1"/>
</dbReference>